<evidence type="ECO:0000256" key="6">
    <source>
        <dbReference type="SAM" id="Phobius"/>
    </source>
</evidence>
<dbReference type="CDD" id="cd06580">
    <property type="entry name" value="TM_PBP1_transp_TpRbsC_like"/>
    <property type="match status" value="1"/>
</dbReference>
<proteinExistence type="predicted"/>
<evidence type="ECO:0000313" key="7">
    <source>
        <dbReference type="EMBL" id="KYO50396.1"/>
    </source>
</evidence>
<dbReference type="RefSeq" id="WP_062768286.1">
    <property type="nucleotide sequence ID" value="NZ_CP121045.1"/>
</dbReference>
<feature type="transmembrane region" description="Helical" evidence="6">
    <location>
        <begin position="198"/>
        <end position="223"/>
    </location>
</feature>
<feature type="transmembrane region" description="Helical" evidence="6">
    <location>
        <begin position="12"/>
        <end position="34"/>
    </location>
</feature>
<dbReference type="Proteomes" id="UP000075787">
    <property type="component" value="Unassembled WGS sequence"/>
</dbReference>
<name>A0A162K399_9PROT</name>
<evidence type="ECO:0000256" key="5">
    <source>
        <dbReference type="ARBA" id="ARBA00023136"/>
    </source>
</evidence>
<evidence type="ECO:0000256" key="3">
    <source>
        <dbReference type="ARBA" id="ARBA00022692"/>
    </source>
</evidence>
<comment type="subcellular location">
    <subcellularLocation>
        <location evidence="1">Cell membrane</location>
        <topology evidence="1">Multi-pass membrane protein</topology>
    </subcellularLocation>
</comment>
<keyword evidence="4 6" id="KW-1133">Transmembrane helix</keyword>
<dbReference type="Pfam" id="PF02653">
    <property type="entry name" value="BPD_transp_2"/>
    <property type="match status" value="1"/>
</dbReference>
<dbReference type="GO" id="GO:0022857">
    <property type="term" value="F:transmembrane transporter activity"/>
    <property type="evidence" value="ECO:0007669"/>
    <property type="project" value="InterPro"/>
</dbReference>
<dbReference type="InterPro" id="IPR001851">
    <property type="entry name" value="ABC_transp_permease"/>
</dbReference>
<accession>A0A162K399</accession>
<evidence type="ECO:0000256" key="2">
    <source>
        <dbReference type="ARBA" id="ARBA00022475"/>
    </source>
</evidence>
<feature type="transmembrane region" description="Helical" evidence="6">
    <location>
        <begin position="40"/>
        <end position="61"/>
    </location>
</feature>
<protein>
    <submittedName>
        <fullName evidence="7">Branched-chain amino acid ABC transporter permease</fullName>
    </submittedName>
</protein>
<feature type="transmembrane region" description="Helical" evidence="6">
    <location>
        <begin position="156"/>
        <end position="178"/>
    </location>
</feature>
<dbReference type="PANTHER" id="PTHR43370">
    <property type="entry name" value="SUGAR ABC TRANSPORTER INTEGRAL MEMBRANE PROTEIN-RELATED"/>
    <property type="match status" value="1"/>
</dbReference>
<feature type="transmembrane region" description="Helical" evidence="6">
    <location>
        <begin position="279"/>
        <end position="297"/>
    </location>
</feature>
<keyword evidence="5 6" id="KW-0472">Membrane</keyword>
<dbReference type="EMBL" id="LPZR01000200">
    <property type="protein sequence ID" value="KYO50396.1"/>
    <property type="molecule type" value="Genomic_DNA"/>
</dbReference>
<sequence>MIDMLTDPAALGELFATMLRLSVPLVFAALGGVFSERAGVVNISLEGSMILGAFGAAWGAIAGGSAGWGVVTGALAGGMLGAAFGIATIYAGANQIVAGIGANLAGLGLAAFLHRLTAAGRAAENRVPGFGDVTIPGLADIPMIGKALFSTDPMTWAAILAVPLAALILARTGIGLRLKAVGENPRAADVAGLPVRLYRLGAVVVCGMLAGLGGAVLVLSQVFLFTEGMTAGKGFIAVAAVILGRWSPVGAALACLLFGLSDAIQLRLQFANGDVPYQLFVVLPYLAAILTLVGLVGRSRPPQASGSFYRRESR</sequence>
<comment type="caution">
    <text evidence="7">The sequence shown here is derived from an EMBL/GenBank/DDBJ whole genome shotgun (WGS) entry which is preliminary data.</text>
</comment>
<feature type="transmembrane region" description="Helical" evidence="6">
    <location>
        <begin position="68"/>
        <end position="90"/>
    </location>
</feature>
<dbReference type="OrthoDB" id="9792579at2"/>
<dbReference type="GO" id="GO:0005886">
    <property type="term" value="C:plasma membrane"/>
    <property type="evidence" value="ECO:0007669"/>
    <property type="project" value="UniProtKB-SubCell"/>
</dbReference>
<dbReference type="GeneID" id="97242723"/>
<dbReference type="PANTHER" id="PTHR43370:SF1">
    <property type="entry name" value="GUANOSINE ABC TRANSPORTER PERMEASE PROTEIN NUPQ"/>
    <property type="match status" value="1"/>
</dbReference>
<organism evidence="7 8">
    <name type="scientific">Tistrella mobilis</name>
    <dbReference type="NCBI Taxonomy" id="171437"/>
    <lineage>
        <taxon>Bacteria</taxon>
        <taxon>Pseudomonadati</taxon>
        <taxon>Pseudomonadota</taxon>
        <taxon>Alphaproteobacteria</taxon>
        <taxon>Geminicoccales</taxon>
        <taxon>Geminicoccaceae</taxon>
        <taxon>Tistrella</taxon>
    </lineage>
</organism>
<keyword evidence="3 6" id="KW-0812">Transmembrane</keyword>
<dbReference type="AlphaFoldDB" id="A0A162K399"/>
<evidence type="ECO:0000256" key="4">
    <source>
        <dbReference type="ARBA" id="ARBA00022989"/>
    </source>
</evidence>
<evidence type="ECO:0000256" key="1">
    <source>
        <dbReference type="ARBA" id="ARBA00004651"/>
    </source>
</evidence>
<keyword evidence="2" id="KW-1003">Cell membrane</keyword>
<evidence type="ECO:0000313" key="8">
    <source>
        <dbReference type="Proteomes" id="UP000075787"/>
    </source>
</evidence>
<feature type="transmembrane region" description="Helical" evidence="6">
    <location>
        <begin position="96"/>
        <end position="116"/>
    </location>
</feature>
<reference evidence="7 8" key="1">
    <citation type="submission" date="2015-12" db="EMBL/GenBank/DDBJ databases">
        <title>Genome sequence of Tistrella mobilis MCCC 1A02139.</title>
        <authorList>
            <person name="Lu L."/>
            <person name="Lai Q."/>
            <person name="Shao Z."/>
            <person name="Qian P."/>
        </authorList>
    </citation>
    <scope>NUCLEOTIDE SEQUENCE [LARGE SCALE GENOMIC DNA]</scope>
    <source>
        <strain evidence="7 8">MCCC 1A02139</strain>
    </source>
</reference>
<gene>
    <name evidence="7" type="ORF">AUP44_13430</name>
</gene>